<dbReference type="InterPro" id="IPR017871">
    <property type="entry name" value="ABC_transporter-like_CS"/>
</dbReference>
<evidence type="ECO:0000259" key="8">
    <source>
        <dbReference type="PROSITE" id="PS50893"/>
    </source>
</evidence>
<comment type="similarity">
    <text evidence="2">Belongs to the ABC transporter superfamily.</text>
</comment>
<feature type="domain" description="ABC transporter" evidence="8">
    <location>
        <begin position="17"/>
        <end position="267"/>
    </location>
</feature>
<evidence type="ECO:0000256" key="2">
    <source>
        <dbReference type="ARBA" id="ARBA00005417"/>
    </source>
</evidence>
<dbReference type="SUPFAM" id="SSF52540">
    <property type="entry name" value="P-loop containing nucleoside triphosphate hydrolases"/>
    <property type="match status" value="1"/>
</dbReference>
<evidence type="ECO:0000256" key="6">
    <source>
        <dbReference type="ARBA" id="ARBA00022840"/>
    </source>
</evidence>
<dbReference type="NCBIfam" id="TIGR01727">
    <property type="entry name" value="oligo_HPY"/>
    <property type="match status" value="1"/>
</dbReference>
<protein>
    <submittedName>
        <fullName evidence="9">ABC transporter ATP-binding protein</fullName>
    </submittedName>
</protein>
<keyword evidence="5" id="KW-0547">Nucleotide-binding</keyword>
<dbReference type="PANTHER" id="PTHR43297">
    <property type="entry name" value="OLIGOPEPTIDE TRANSPORT ATP-BINDING PROTEIN APPD"/>
    <property type="match status" value="1"/>
</dbReference>
<dbReference type="EMBL" id="BAAANE010000009">
    <property type="protein sequence ID" value="GAA1653491.1"/>
    <property type="molecule type" value="Genomic_DNA"/>
</dbReference>
<gene>
    <name evidence="9" type="ORF">GCM10009744_52000</name>
</gene>
<keyword evidence="4" id="KW-1003">Cell membrane</keyword>
<keyword evidence="7" id="KW-0472">Membrane</keyword>
<dbReference type="PROSITE" id="PS50893">
    <property type="entry name" value="ABC_TRANSPORTER_2"/>
    <property type="match status" value="1"/>
</dbReference>
<comment type="subcellular location">
    <subcellularLocation>
        <location evidence="1">Cell membrane</location>
        <topology evidence="1">Peripheral membrane protein</topology>
    </subcellularLocation>
</comment>
<organism evidence="9 10">
    <name type="scientific">Kribbella alba</name>
    <dbReference type="NCBI Taxonomy" id="190197"/>
    <lineage>
        <taxon>Bacteria</taxon>
        <taxon>Bacillati</taxon>
        <taxon>Actinomycetota</taxon>
        <taxon>Actinomycetes</taxon>
        <taxon>Propionibacteriales</taxon>
        <taxon>Kribbellaceae</taxon>
        <taxon>Kribbella</taxon>
    </lineage>
</organism>
<proteinExistence type="inferred from homology"/>
<dbReference type="InterPro" id="IPR003439">
    <property type="entry name" value="ABC_transporter-like_ATP-bd"/>
</dbReference>
<keyword evidence="3" id="KW-0813">Transport</keyword>
<dbReference type="InterPro" id="IPR003593">
    <property type="entry name" value="AAA+_ATPase"/>
</dbReference>
<dbReference type="SMART" id="SM00382">
    <property type="entry name" value="AAA"/>
    <property type="match status" value="1"/>
</dbReference>
<dbReference type="InterPro" id="IPR050388">
    <property type="entry name" value="ABC_Ni/Peptide_Import"/>
</dbReference>
<dbReference type="Gene3D" id="3.40.50.300">
    <property type="entry name" value="P-loop containing nucleotide triphosphate hydrolases"/>
    <property type="match status" value="1"/>
</dbReference>
<evidence type="ECO:0000256" key="1">
    <source>
        <dbReference type="ARBA" id="ARBA00004202"/>
    </source>
</evidence>
<dbReference type="InterPro" id="IPR013563">
    <property type="entry name" value="Oligopep_ABC_C"/>
</dbReference>
<evidence type="ECO:0000313" key="9">
    <source>
        <dbReference type="EMBL" id="GAA1653491.1"/>
    </source>
</evidence>
<keyword evidence="6 9" id="KW-0067">ATP-binding</keyword>
<dbReference type="GO" id="GO:0005524">
    <property type="term" value="F:ATP binding"/>
    <property type="evidence" value="ECO:0007669"/>
    <property type="project" value="UniProtKB-KW"/>
</dbReference>
<name>A0ABP4RHX0_9ACTN</name>
<evidence type="ECO:0000256" key="5">
    <source>
        <dbReference type="ARBA" id="ARBA00022741"/>
    </source>
</evidence>
<dbReference type="PANTHER" id="PTHR43297:SF2">
    <property type="entry name" value="DIPEPTIDE TRANSPORT ATP-BINDING PROTEIN DPPD"/>
    <property type="match status" value="1"/>
</dbReference>
<sequence>MVDKTSEPDSAAAEPALRVRDLVTEFRGRRGNVRAVDGTSFTVPRGGVLAVIGESGSGKSAMLRSIIGINPPSTLITGEISVGGRDLQTMSPRDRRKARGSDVSMVFQDPLTALDPVYTIEKQLVEAIRKHHEGLDRSQARRRALELLELVQIPSAAARLKAYPSELSGGMRQRVVIAMAIAGRPTVLLADEPTTALDVTVQARMMRLFRQIQREIDMGLVIVTHDLGVAAELADEVAVMYAGRFVEHGSAMQVLTAPSHPYTEGLIEANVRAGQDRRPNAIQGAPPSLDQLPPGCSFAPRCGYAVGACWESRPTAHQVEDDHWSSCLLVPGESRLAS</sequence>
<reference evidence="10" key="1">
    <citation type="journal article" date="2019" name="Int. J. Syst. Evol. Microbiol.">
        <title>The Global Catalogue of Microorganisms (GCM) 10K type strain sequencing project: providing services to taxonomists for standard genome sequencing and annotation.</title>
        <authorList>
            <consortium name="The Broad Institute Genomics Platform"/>
            <consortium name="The Broad Institute Genome Sequencing Center for Infectious Disease"/>
            <person name="Wu L."/>
            <person name="Ma J."/>
        </authorList>
    </citation>
    <scope>NUCLEOTIDE SEQUENCE [LARGE SCALE GENOMIC DNA]</scope>
    <source>
        <strain evidence="10">JCM 14306</strain>
    </source>
</reference>
<dbReference type="CDD" id="cd03257">
    <property type="entry name" value="ABC_NikE_OppD_transporters"/>
    <property type="match status" value="1"/>
</dbReference>
<keyword evidence="10" id="KW-1185">Reference proteome</keyword>
<comment type="caution">
    <text evidence="9">The sequence shown here is derived from an EMBL/GenBank/DDBJ whole genome shotgun (WGS) entry which is preliminary data.</text>
</comment>
<evidence type="ECO:0000256" key="4">
    <source>
        <dbReference type="ARBA" id="ARBA00022475"/>
    </source>
</evidence>
<dbReference type="InterPro" id="IPR027417">
    <property type="entry name" value="P-loop_NTPase"/>
</dbReference>
<accession>A0ABP4RHX0</accession>
<dbReference type="Pfam" id="PF08352">
    <property type="entry name" value="oligo_HPY"/>
    <property type="match status" value="1"/>
</dbReference>
<dbReference type="PROSITE" id="PS00211">
    <property type="entry name" value="ABC_TRANSPORTER_1"/>
    <property type="match status" value="1"/>
</dbReference>
<evidence type="ECO:0000256" key="7">
    <source>
        <dbReference type="ARBA" id="ARBA00023136"/>
    </source>
</evidence>
<evidence type="ECO:0000313" key="10">
    <source>
        <dbReference type="Proteomes" id="UP001501319"/>
    </source>
</evidence>
<dbReference type="Pfam" id="PF00005">
    <property type="entry name" value="ABC_tran"/>
    <property type="match status" value="1"/>
</dbReference>
<dbReference type="Proteomes" id="UP001501319">
    <property type="component" value="Unassembled WGS sequence"/>
</dbReference>
<evidence type="ECO:0000256" key="3">
    <source>
        <dbReference type="ARBA" id="ARBA00022448"/>
    </source>
</evidence>